<dbReference type="PANTHER" id="PTHR48047">
    <property type="entry name" value="GLYCOSYLTRANSFERASE"/>
    <property type="match status" value="1"/>
</dbReference>
<evidence type="ECO:0000256" key="1">
    <source>
        <dbReference type="ARBA" id="ARBA00009995"/>
    </source>
</evidence>
<name>A0A8F2F5F0_GYNPE</name>
<evidence type="ECO:0000313" key="3">
    <source>
        <dbReference type="EMBL" id="QWT69387.1"/>
    </source>
</evidence>
<keyword evidence="2" id="KW-0328">Glycosyltransferase</keyword>
<accession>A0A8F2F5F0</accession>
<proteinExistence type="evidence at transcript level"/>
<protein>
    <submittedName>
        <fullName evidence="3">UGT90A1</fullName>
    </submittedName>
</protein>
<dbReference type="EMBL" id="MT416763">
    <property type="protein sequence ID" value="QWT69387.1"/>
    <property type="molecule type" value="mRNA"/>
</dbReference>
<sequence length="194" mass="21969">MDSNSSDSNSNSHSHVILFPFMSKGHTIPLLNLAHLLLHRFQNLSITIFTTKSNHPFISQYLNSHTDSISIIDLPFPQEIPGIPIGIENTENLPSNSLLPDFFMSTKSMQQDFERELQRLLPRIAFLISDHFLWWTSESASKFGVPRFSFSGMSNYTGAITGSVLKNRLLSGPELENELIMVSDFPWIKVTKND</sequence>
<evidence type="ECO:0000256" key="2">
    <source>
        <dbReference type="ARBA" id="ARBA00022676"/>
    </source>
</evidence>
<organism evidence="3">
    <name type="scientific">Gynostemma pentaphyllum</name>
    <name type="common">Jiaogulan</name>
    <name type="synonym">Sweet tea vine</name>
    <dbReference type="NCBI Taxonomy" id="182084"/>
    <lineage>
        <taxon>Eukaryota</taxon>
        <taxon>Viridiplantae</taxon>
        <taxon>Streptophyta</taxon>
        <taxon>Embryophyta</taxon>
        <taxon>Tracheophyta</taxon>
        <taxon>Spermatophyta</taxon>
        <taxon>Magnoliopsida</taxon>
        <taxon>eudicotyledons</taxon>
        <taxon>Gunneridae</taxon>
        <taxon>Pentapetalae</taxon>
        <taxon>rosids</taxon>
        <taxon>fabids</taxon>
        <taxon>Cucurbitales</taxon>
        <taxon>Cucurbitaceae</taxon>
        <taxon>Gomphogyneae</taxon>
        <taxon>Gynostemma</taxon>
    </lineage>
</organism>
<dbReference type="Gene3D" id="3.40.50.2000">
    <property type="entry name" value="Glycogen Phosphorylase B"/>
    <property type="match status" value="1"/>
</dbReference>
<dbReference type="GO" id="GO:0035251">
    <property type="term" value="F:UDP-glucosyltransferase activity"/>
    <property type="evidence" value="ECO:0007669"/>
    <property type="project" value="TreeGrafter"/>
</dbReference>
<dbReference type="PANTHER" id="PTHR48047:SF51">
    <property type="entry name" value="GLYCOSYLTRANSFERASE"/>
    <property type="match status" value="1"/>
</dbReference>
<comment type="similarity">
    <text evidence="1">Belongs to the UDP-glycosyltransferase family.</text>
</comment>
<keyword evidence="2" id="KW-0808">Transferase</keyword>
<dbReference type="AlphaFoldDB" id="A0A8F2F5F0"/>
<reference evidence="3" key="1">
    <citation type="submission" date="2020-05" db="EMBL/GenBank/DDBJ databases">
        <authorList>
            <person name="Zhang Y."/>
            <person name="Xu H."/>
            <person name="Liu H."/>
            <person name="Wu Y."/>
        </authorList>
    </citation>
    <scope>NUCLEOTIDE SEQUENCE</scope>
</reference>
<dbReference type="SUPFAM" id="SSF53756">
    <property type="entry name" value="UDP-Glycosyltransferase/glycogen phosphorylase"/>
    <property type="match status" value="1"/>
</dbReference>